<sequence>MKNKDKAKQQKKKREMLKDLLKKNVDNWKKGPTKNPSPHSYNKFTA</sequence>
<evidence type="ECO:0000313" key="3">
    <source>
        <dbReference type="Proteomes" id="UP001203665"/>
    </source>
</evidence>
<proteinExistence type="predicted"/>
<reference evidence="2" key="1">
    <citation type="submission" date="2022-06" db="EMBL/GenBank/DDBJ databases">
        <title>Alkalicoccobacillus porphyridii sp. nov., isolated from a marine red alga, Porphyridium purpureum and reclassification of Shouchella plakortidis and Shouchella gibsonii as Alkalicoccobacillus plakortidis comb. nov. and Alkalicoccobacillus gibsonii comb. nov.</title>
        <authorList>
            <person name="Kim K.H."/>
            <person name="Lee J.K."/>
            <person name="Han D.M."/>
            <person name="Baek J.H."/>
            <person name="Jeon C.O."/>
        </authorList>
    </citation>
    <scope>NUCLEOTIDE SEQUENCE</scope>
    <source>
        <strain evidence="2">DSM 19153</strain>
    </source>
</reference>
<feature type="region of interest" description="Disordered" evidence="1">
    <location>
        <begin position="1"/>
        <end position="46"/>
    </location>
</feature>
<dbReference type="EMBL" id="JAMQJY010000001">
    <property type="protein sequence ID" value="MCM2675059.1"/>
    <property type="molecule type" value="Genomic_DNA"/>
</dbReference>
<dbReference type="Proteomes" id="UP001203665">
    <property type="component" value="Unassembled WGS sequence"/>
</dbReference>
<feature type="compositionally biased region" description="Basic and acidic residues" evidence="1">
    <location>
        <begin position="16"/>
        <end position="29"/>
    </location>
</feature>
<organism evidence="2 3">
    <name type="scientific">Alkalicoccobacillus plakortidis</name>
    <dbReference type="NCBI Taxonomy" id="444060"/>
    <lineage>
        <taxon>Bacteria</taxon>
        <taxon>Bacillati</taxon>
        <taxon>Bacillota</taxon>
        <taxon>Bacilli</taxon>
        <taxon>Bacillales</taxon>
        <taxon>Bacillaceae</taxon>
        <taxon>Alkalicoccobacillus</taxon>
    </lineage>
</organism>
<evidence type="ECO:0000256" key="1">
    <source>
        <dbReference type="SAM" id="MobiDB-lite"/>
    </source>
</evidence>
<keyword evidence="3" id="KW-1185">Reference proteome</keyword>
<name>A0ABT0XIN1_9BACI</name>
<dbReference type="RefSeq" id="WP_251605257.1">
    <property type="nucleotide sequence ID" value="NZ_JAMQJY010000001.1"/>
</dbReference>
<accession>A0ABT0XIN1</accession>
<feature type="compositionally biased region" description="Polar residues" evidence="1">
    <location>
        <begin position="34"/>
        <end position="46"/>
    </location>
</feature>
<gene>
    <name evidence="2" type="ORF">NDM98_05870</name>
</gene>
<comment type="caution">
    <text evidence="2">The sequence shown here is derived from an EMBL/GenBank/DDBJ whole genome shotgun (WGS) entry which is preliminary data.</text>
</comment>
<evidence type="ECO:0000313" key="2">
    <source>
        <dbReference type="EMBL" id="MCM2675059.1"/>
    </source>
</evidence>
<protein>
    <submittedName>
        <fullName evidence="2">Uncharacterized protein</fullName>
    </submittedName>
</protein>